<feature type="transmembrane region" description="Helical" evidence="7">
    <location>
        <begin position="612"/>
        <end position="634"/>
    </location>
</feature>
<dbReference type="Pfam" id="PF02687">
    <property type="entry name" value="FtsX"/>
    <property type="match status" value="1"/>
</dbReference>
<sequence>MLTYFVLSLKRRWLTYLLLCAILVVLGLGYSGTQMITQGIVMTAQQDLDEHWRWQYDILVYPKEAQEYQGLGDGWVAPQTSIASYGGISMEDLEIIRQVPGVEVAAPLSILGYFEHSSIDLKYEDAKLGEYYEISHKTTAFDGLRNISLSSFKRYMEYREIAEESQFSFSVDIIYTDDGIELASGSIEPGVYIRDRNEMMVVAIDPEAEDRLYKLSGAIVDGEDLLQTRLTRDSSSQDPLIPLFFIRDQGLQVEESISISRFEVPESMDFGKFLDDSVIERLENMPLTPLSIVHINTFSPELRYKQVILKFDQEGQIKEHVIPYGLTNRLHLHYSPLDYQQLEMEDDGIPLLYVEGEEKLHSWYFGEQDTIYTYRVLTNEQELAARQSPNGYYTFEHLPKFGFLSQGYFDTSLIVPQYASSWSFGDPVDVYTPQHSMILADGAGQEVEPRPLLPLPYKDTYYSGAPDAITILEAAPVVYRDEPPISSIRVVVHGVDERSEESQRKIEQVANEIMESTGHNVEIMLGSSAGKVQIQLGGAGEGEVGLLEEGWQQMGVSWQIEEQISEANKWLFFYLSVIIFVLSFTVITHSLLKRSIEFSTLRAIGWTRSKIISVLSYEIVFLSLLPVVPLLFTSGMWNISISWQEGIGLAFVNFSIITVGYYAGSRRSLWSSPRDGLAGEGSSSTKRLFPISGVWGFIFHQLLRRPLRFGLMILSIVLSTLMVLLFVATQQSLSDFLFLSFLGEIVDLQLSTHQFYFLGFGILFTLAVVGLLLLLNLLERKKEFYLLRSIGWSLDKLRLYLLVESGVIGMLGGALGTIIGYAILTYFSSLWLPVWVAFISIVVPLAMLICFTWLIFGWVKRSKLGSEL</sequence>
<evidence type="ECO:0000256" key="4">
    <source>
        <dbReference type="ARBA" id="ARBA00022989"/>
    </source>
</evidence>
<evidence type="ECO:0000313" key="10">
    <source>
        <dbReference type="Proteomes" id="UP001235840"/>
    </source>
</evidence>
<name>A0ABT9W428_9BACI</name>
<evidence type="ECO:0000256" key="3">
    <source>
        <dbReference type="ARBA" id="ARBA00022692"/>
    </source>
</evidence>
<evidence type="ECO:0000256" key="1">
    <source>
        <dbReference type="ARBA" id="ARBA00004651"/>
    </source>
</evidence>
<feature type="transmembrane region" description="Helical" evidence="7">
    <location>
        <begin position="830"/>
        <end position="856"/>
    </location>
</feature>
<evidence type="ECO:0000256" key="2">
    <source>
        <dbReference type="ARBA" id="ARBA00022475"/>
    </source>
</evidence>
<keyword evidence="3 7" id="KW-0812">Transmembrane</keyword>
<keyword evidence="5 7" id="KW-0472">Membrane</keyword>
<reference evidence="9 10" key="1">
    <citation type="submission" date="2023-07" db="EMBL/GenBank/DDBJ databases">
        <title>Genomic Encyclopedia of Type Strains, Phase IV (KMG-IV): sequencing the most valuable type-strain genomes for metagenomic binning, comparative biology and taxonomic classification.</title>
        <authorList>
            <person name="Goeker M."/>
        </authorList>
    </citation>
    <scope>NUCLEOTIDE SEQUENCE [LARGE SCALE GENOMIC DNA]</scope>
    <source>
        <strain evidence="9 10">DSM 12751</strain>
    </source>
</reference>
<dbReference type="EMBL" id="JAUSTY010000022">
    <property type="protein sequence ID" value="MDQ0167996.1"/>
    <property type="molecule type" value="Genomic_DNA"/>
</dbReference>
<keyword evidence="10" id="KW-1185">Reference proteome</keyword>
<comment type="caution">
    <text evidence="9">The sequence shown here is derived from an EMBL/GenBank/DDBJ whole genome shotgun (WGS) entry which is preliminary data.</text>
</comment>
<protein>
    <recommendedName>
        <fullName evidence="8">ABC3 transporter permease C-terminal domain-containing protein</fullName>
    </recommendedName>
</protein>
<dbReference type="Proteomes" id="UP001235840">
    <property type="component" value="Unassembled WGS sequence"/>
</dbReference>
<keyword evidence="2" id="KW-1003">Cell membrane</keyword>
<dbReference type="InterPro" id="IPR050250">
    <property type="entry name" value="Macrolide_Exporter_MacB"/>
</dbReference>
<feature type="transmembrane region" description="Helical" evidence="7">
    <location>
        <begin position="755"/>
        <end position="778"/>
    </location>
</feature>
<evidence type="ECO:0000313" key="9">
    <source>
        <dbReference type="EMBL" id="MDQ0167996.1"/>
    </source>
</evidence>
<keyword evidence="4 7" id="KW-1133">Transmembrane helix</keyword>
<evidence type="ECO:0000256" key="5">
    <source>
        <dbReference type="ARBA" id="ARBA00023136"/>
    </source>
</evidence>
<proteinExistence type="inferred from homology"/>
<organism evidence="9 10">
    <name type="scientific">Caldalkalibacillus horti</name>
    <dbReference type="NCBI Taxonomy" id="77523"/>
    <lineage>
        <taxon>Bacteria</taxon>
        <taxon>Bacillati</taxon>
        <taxon>Bacillota</taxon>
        <taxon>Bacilli</taxon>
        <taxon>Bacillales</taxon>
        <taxon>Bacillaceae</taxon>
        <taxon>Caldalkalibacillus</taxon>
    </lineage>
</organism>
<accession>A0ABT9W428</accession>
<evidence type="ECO:0000256" key="6">
    <source>
        <dbReference type="ARBA" id="ARBA00038076"/>
    </source>
</evidence>
<feature type="transmembrane region" description="Helical" evidence="7">
    <location>
        <begin position="570"/>
        <end position="592"/>
    </location>
</feature>
<feature type="transmembrane region" description="Helical" evidence="7">
    <location>
        <begin position="799"/>
        <end position="824"/>
    </location>
</feature>
<feature type="transmembrane region" description="Helical" evidence="7">
    <location>
        <begin position="646"/>
        <end position="664"/>
    </location>
</feature>
<comment type="similarity">
    <text evidence="6">Belongs to the ABC-4 integral membrane protein family.</text>
</comment>
<evidence type="ECO:0000259" key="8">
    <source>
        <dbReference type="Pfam" id="PF02687"/>
    </source>
</evidence>
<dbReference type="RefSeq" id="WP_307397387.1">
    <property type="nucleotide sequence ID" value="NZ_BAAADK010000017.1"/>
</dbReference>
<evidence type="ECO:0000256" key="7">
    <source>
        <dbReference type="SAM" id="Phobius"/>
    </source>
</evidence>
<gene>
    <name evidence="9" type="ORF">J2S11_003926</name>
</gene>
<comment type="subcellular location">
    <subcellularLocation>
        <location evidence="1">Cell membrane</location>
        <topology evidence="1">Multi-pass membrane protein</topology>
    </subcellularLocation>
</comment>
<dbReference type="PANTHER" id="PTHR30572">
    <property type="entry name" value="MEMBRANE COMPONENT OF TRANSPORTER-RELATED"/>
    <property type="match status" value="1"/>
</dbReference>
<dbReference type="InterPro" id="IPR003838">
    <property type="entry name" value="ABC3_permease_C"/>
</dbReference>
<dbReference type="PANTHER" id="PTHR30572:SF4">
    <property type="entry name" value="ABC TRANSPORTER PERMEASE YTRF"/>
    <property type="match status" value="1"/>
</dbReference>
<feature type="transmembrane region" description="Helical" evidence="7">
    <location>
        <begin position="709"/>
        <end position="728"/>
    </location>
</feature>
<feature type="domain" description="ABC3 transporter permease C-terminal" evidence="8">
    <location>
        <begin position="757"/>
        <end position="855"/>
    </location>
</feature>